<evidence type="ECO:0000313" key="2">
    <source>
        <dbReference type="EMBL" id="MEQ2308166.1"/>
    </source>
</evidence>
<feature type="region of interest" description="Disordered" evidence="1">
    <location>
        <begin position="23"/>
        <end position="45"/>
    </location>
</feature>
<reference evidence="2 3" key="1">
    <citation type="submission" date="2021-06" db="EMBL/GenBank/DDBJ databases">
        <authorList>
            <person name="Palmer J.M."/>
        </authorList>
    </citation>
    <scope>NUCLEOTIDE SEQUENCE [LARGE SCALE GENOMIC DNA]</scope>
    <source>
        <strain evidence="2 3">AS_MEX2019</strain>
        <tissue evidence="2">Muscle</tissue>
    </source>
</reference>
<accession>A0ABV0ZQ66</accession>
<name>A0ABV0ZQ66_9TELE</name>
<protein>
    <submittedName>
        <fullName evidence="2">Uncharacterized protein</fullName>
    </submittedName>
</protein>
<dbReference type="EMBL" id="JAHRIP010068325">
    <property type="protein sequence ID" value="MEQ2308166.1"/>
    <property type="molecule type" value="Genomic_DNA"/>
</dbReference>
<dbReference type="Proteomes" id="UP001469553">
    <property type="component" value="Unassembled WGS sequence"/>
</dbReference>
<proteinExistence type="predicted"/>
<evidence type="ECO:0000313" key="3">
    <source>
        <dbReference type="Proteomes" id="UP001469553"/>
    </source>
</evidence>
<keyword evidence="3" id="KW-1185">Reference proteome</keyword>
<sequence>MLHLQPSPLKFRRKRTFAEQRRCAAQRAERGTAGGGHRGATTRQQPSVSLSLSSAFCWKPVHWMLDLFLIRIWIGARDNFAWDKTRLLSRLPAICFARRVDDGSVEEGRNRRLPEERN</sequence>
<evidence type="ECO:0000256" key="1">
    <source>
        <dbReference type="SAM" id="MobiDB-lite"/>
    </source>
</evidence>
<gene>
    <name evidence="2" type="ORF">AMECASPLE_025359</name>
</gene>
<organism evidence="2 3">
    <name type="scientific">Ameca splendens</name>
    <dbReference type="NCBI Taxonomy" id="208324"/>
    <lineage>
        <taxon>Eukaryota</taxon>
        <taxon>Metazoa</taxon>
        <taxon>Chordata</taxon>
        <taxon>Craniata</taxon>
        <taxon>Vertebrata</taxon>
        <taxon>Euteleostomi</taxon>
        <taxon>Actinopterygii</taxon>
        <taxon>Neopterygii</taxon>
        <taxon>Teleostei</taxon>
        <taxon>Neoteleostei</taxon>
        <taxon>Acanthomorphata</taxon>
        <taxon>Ovalentaria</taxon>
        <taxon>Atherinomorphae</taxon>
        <taxon>Cyprinodontiformes</taxon>
        <taxon>Goodeidae</taxon>
        <taxon>Ameca</taxon>
    </lineage>
</organism>
<comment type="caution">
    <text evidence="2">The sequence shown here is derived from an EMBL/GenBank/DDBJ whole genome shotgun (WGS) entry which is preliminary data.</text>
</comment>